<gene>
    <name evidence="2" type="ORF">ATPR_3019</name>
</gene>
<dbReference type="AlphaFoldDB" id="F7VI20"/>
<protein>
    <submittedName>
        <fullName evidence="2">Uncharacterized protein</fullName>
    </submittedName>
</protein>
<sequence length="65" mass="7451">MFCQEDLDSFIEEKLVETEQLEKRRRRQCGRGALVLTCLHPDLFLFCVLALALAAFIFTGVIGFQ</sequence>
<keyword evidence="1" id="KW-0812">Transmembrane</keyword>
<reference evidence="2 3" key="1">
    <citation type="journal article" date="2011" name="Biochem. Biophys. Res. Commun.">
        <title>Increased number of Arginine-based salt bridges contributes to the thermotolerance of thermotolerant acetic acid bacteria, Acetobacter tropicalis SKU1100.</title>
        <authorList>
            <person name="Matsutani M."/>
            <person name="Hirakawa H."/>
            <person name="Nishikura M."/>
            <person name="Soemphol W."/>
            <person name="Ali I.A.I."/>
            <person name="Yakushi T."/>
            <person name="Matsushita K."/>
        </authorList>
    </citation>
    <scope>NUCLEOTIDE SEQUENCE [LARGE SCALE GENOMIC DNA]</scope>
    <source>
        <strain evidence="2 3">NBRC 101654</strain>
    </source>
</reference>
<dbReference type="EMBL" id="BABS01000152">
    <property type="protein sequence ID" value="GAA10015.1"/>
    <property type="molecule type" value="Genomic_DNA"/>
</dbReference>
<accession>F7VI20</accession>
<keyword evidence="1" id="KW-0472">Membrane</keyword>
<name>F7VI20_9PROT</name>
<dbReference type="Proteomes" id="UP000004319">
    <property type="component" value="Unassembled WGS sequence"/>
</dbReference>
<evidence type="ECO:0000313" key="2">
    <source>
        <dbReference type="EMBL" id="GAA10015.1"/>
    </source>
</evidence>
<organism evidence="2 3">
    <name type="scientific">Acetobacter tropicalis NBRC 101654</name>
    <dbReference type="NCBI Taxonomy" id="749388"/>
    <lineage>
        <taxon>Bacteria</taxon>
        <taxon>Pseudomonadati</taxon>
        <taxon>Pseudomonadota</taxon>
        <taxon>Alphaproteobacteria</taxon>
        <taxon>Acetobacterales</taxon>
        <taxon>Acetobacteraceae</taxon>
        <taxon>Acetobacter</taxon>
    </lineage>
</organism>
<evidence type="ECO:0000313" key="3">
    <source>
        <dbReference type="Proteomes" id="UP000004319"/>
    </source>
</evidence>
<keyword evidence="1" id="KW-1133">Transmembrane helix</keyword>
<comment type="caution">
    <text evidence="2">The sequence shown here is derived from an EMBL/GenBank/DDBJ whole genome shotgun (WGS) entry which is preliminary data.</text>
</comment>
<proteinExistence type="predicted"/>
<evidence type="ECO:0000256" key="1">
    <source>
        <dbReference type="SAM" id="Phobius"/>
    </source>
</evidence>
<feature type="transmembrane region" description="Helical" evidence="1">
    <location>
        <begin position="43"/>
        <end position="64"/>
    </location>
</feature>